<sequence length="212" mass="22348">MSDPTTEADIGDDRYLDRATARRLIAGSVSANPAVRELMGQIAEDHGGVARLLRLVLADPDRLTALANAGLLDGTPRLALDQFAELTAEALGVPYAAVSIIAENTQIRLGCNDPTIGADRSVPLEDSICQYAVASGQPLIVDDLARHPLLADHPVTLSGAIRAYAAFPLHDEGGNPAGTLSAWDDQPRRWTGAQVQILEDLSAAAHAKVFGV</sequence>
<comment type="caution">
    <text evidence="2">The sequence shown here is derived from an EMBL/GenBank/DDBJ whole genome shotgun (WGS) entry which is preliminary data.</text>
</comment>
<organism evidence="2 3">
    <name type="scientific">Mycolicibacterium hodleri</name>
    <dbReference type="NCBI Taxonomy" id="49897"/>
    <lineage>
        <taxon>Bacteria</taxon>
        <taxon>Bacillati</taxon>
        <taxon>Actinomycetota</taxon>
        <taxon>Actinomycetes</taxon>
        <taxon>Mycobacteriales</taxon>
        <taxon>Mycobacteriaceae</taxon>
        <taxon>Mycolicibacterium</taxon>
    </lineage>
</organism>
<evidence type="ECO:0000313" key="3">
    <source>
        <dbReference type="Proteomes" id="UP000315759"/>
    </source>
</evidence>
<name>A0A544VXS0_9MYCO</name>
<evidence type="ECO:0000313" key="2">
    <source>
        <dbReference type="EMBL" id="TQR84779.1"/>
    </source>
</evidence>
<dbReference type="PANTHER" id="PTHR43102:SF2">
    <property type="entry name" value="GAF DOMAIN-CONTAINING PROTEIN"/>
    <property type="match status" value="1"/>
</dbReference>
<dbReference type="InterPro" id="IPR029016">
    <property type="entry name" value="GAF-like_dom_sf"/>
</dbReference>
<keyword evidence="3" id="KW-1185">Reference proteome</keyword>
<protein>
    <submittedName>
        <fullName evidence="2">GAF domain-containing protein</fullName>
    </submittedName>
</protein>
<accession>A0A544VXS0</accession>
<dbReference type="Gene3D" id="3.30.450.40">
    <property type="match status" value="1"/>
</dbReference>
<dbReference type="AlphaFoldDB" id="A0A544VXS0"/>
<dbReference type="EMBL" id="VIFX01000027">
    <property type="protein sequence ID" value="TQR84779.1"/>
    <property type="molecule type" value="Genomic_DNA"/>
</dbReference>
<dbReference type="Proteomes" id="UP000315759">
    <property type="component" value="Unassembled WGS sequence"/>
</dbReference>
<feature type="domain" description="GAF" evidence="1">
    <location>
        <begin position="75"/>
        <end position="210"/>
    </location>
</feature>
<dbReference type="PANTHER" id="PTHR43102">
    <property type="entry name" value="SLR1143 PROTEIN"/>
    <property type="match status" value="1"/>
</dbReference>
<dbReference type="SUPFAM" id="SSF55781">
    <property type="entry name" value="GAF domain-like"/>
    <property type="match status" value="1"/>
</dbReference>
<gene>
    <name evidence="2" type="ORF">D8S82_20315</name>
</gene>
<proteinExistence type="predicted"/>
<dbReference type="RefSeq" id="WP_142553829.1">
    <property type="nucleotide sequence ID" value="NZ_VIFX01000027.1"/>
</dbReference>
<evidence type="ECO:0000259" key="1">
    <source>
        <dbReference type="SMART" id="SM00065"/>
    </source>
</evidence>
<dbReference type="InterPro" id="IPR003018">
    <property type="entry name" value="GAF"/>
</dbReference>
<reference evidence="2 3" key="1">
    <citation type="submission" date="2018-10" db="EMBL/GenBank/DDBJ databases">
        <title>Draft genome of Mycobacterium hodleri strain B.</title>
        <authorList>
            <person name="Amande T.J."/>
            <person name="Mcgenity T.J."/>
        </authorList>
    </citation>
    <scope>NUCLEOTIDE SEQUENCE [LARGE SCALE GENOMIC DNA]</scope>
    <source>
        <strain evidence="2 3">B</strain>
    </source>
</reference>
<dbReference type="Pfam" id="PF01590">
    <property type="entry name" value="GAF"/>
    <property type="match status" value="1"/>
</dbReference>
<dbReference type="SMART" id="SM00065">
    <property type="entry name" value="GAF"/>
    <property type="match status" value="1"/>
</dbReference>